<sequence>MKNKEAARFKKTERKWRGYLLCGLLIIGLAAIWGEAAAEVKPQFGLEGYGGSNKLFILSPWLGVRFGLGSEVSLILRYNYHNFRYDYYGSDGLGGSVLKTMKADVSRMSGTLYFSKKGLSGYVNLSYLVGSDGYRGFLADSGLEYKFNEHIAGLWSVYSIREKSVLWHPEETVRWINTYSMRFGMKFWLVKNLAFNPNLYLMKNSEEVEGVSYSVGLVYSPNWWVAIHAYYFRYGETAFYVFRGNYFSCGLNFYF</sequence>
<organism evidence="1 2">
    <name type="scientific">Candidatus Saccharicenans subterraneus</name>
    <dbReference type="NCBI Taxonomy" id="2508984"/>
    <lineage>
        <taxon>Bacteria</taxon>
        <taxon>Candidatus Aminicenantota</taxon>
        <taxon>Candidatus Aminicenantia</taxon>
        <taxon>Candidatus Aminicenantales</taxon>
        <taxon>Candidatus Saccharicenantaceae</taxon>
        <taxon>Candidatus Saccharicenans</taxon>
    </lineage>
</organism>
<reference evidence="1 2" key="1">
    <citation type="submission" date="2018-08" db="EMBL/GenBank/DDBJ databases">
        <title>Genome analysis of the thermophilic bacterium of the candidate phylum Aminicenantes from deep subsurface aquifer revealed its physiology and ecological role.</title>
        <authorList>
            <person name="Kadnikov V.V."/>
            <person name="Mardanov A.V."/>
            <person name="Beletsky A.V."/>
            <person name="Karnachuk O.V."/>
            <person name="Ravin N.V."/>
        </authorList>
    </citation>
    <scope>NUCLEOTIDE SEQUENCE [LARGE SCALE GENOMIC DNA]</scope>
    <source>
        <strain evidence="1">BY38</strain>
    </source>
</reference>
<dbReference type="Proteomes" id="UP000257323">
    <property type="component" value="Unassembled WGS sequence"/>
</dbReference>
<evidence type="ECO:0000313" key="1">
    <source>
        <dbReference type="EMBL" id="RFT15647.1"/>
    </source>
</evidence>
<dbReference type="EMBL" id="QUAH01000007">
    <property type="protein sequence ID" value="RFT15647.1"/>
    <property type="molecule type" value="Genomic_DNA"/>
</dbReference>
<accession>A0A3E2BLW8</accession>
<gene>
    <name evidence="1" type="ORF">OP8BY_0022</name>
</gene>
<proteinExistence type="predicted"/>
<evidence type="ECO:0000313" key="2">
    <source>
        <dbReference type="Proteomes" id="UP000257323"/>
    </source>
</evidence>
<protein>
    <submittedName>
        <fullName evidence="1">Uncharacterized protein</fullName>
    </submittedName>
</protein>
<comment type="caution">
    <text evidence="1">The sequence shown here is derived from an EMBL/GenBank/DDBJ whole genome shotgun (WGS) entry which is preliminary data.</text>
</comment>
<name>A0A3E2BLW8_9BACT</name>
<dbReference type="AlphaFoldDB" id="A0A3E2BLW8"/>